<keyword evidence="1" id="KW-0805">Transcription regulation</keyword>
<dbReference type="PANTHER" id="PTHR43537:SF44">
    <property type="entry name" value="GNTR FAMILY REGULATORY PROTEIN"/>
    <property type="match status" value="1"/>
</dbReference>
<comment type="caution">
    <text evidence="5">The sequence shown here is derived from an EMBL/GenBank/DDBJ whole genome shotgun (WGS) entry which is preliminary data.</text>
</comment>
<evidence type="ECO:0000259" key="4">
    <source>
        <dbReference type="SMART" id="SM00895"/>
    </source>
</evidence>
<dbReference type="SUPFAM" id="SSF48008">
    <property type="entry name" value="GntR ligand-binding domain-like"/>
    <property type="match status" value="1"/>
</dbReference>
<dbReference type="InterPro" id="IPR008920">
    <property type="entry name" value="TF_FadR/GntR_C"/>
</dbReference>
<dbReference type="PANTHER" id="PTHR43537">
    <property type="entry name" value="TRANSCRIPTIONAL REGULATOR, GNTR FAMILY"/>
    <property type="match status" value="1"/>
</dbReference>
<keyword evidence="3" id="KW-0804">Transcription</keyword>
<dbReference type="GO" id="GO:0003677">
    <property type="term" value="F:DNA binding"/>
    <property type="evidence" value="ECO:0007669"/>
    <property type="project" value="UniProtKB-KW"/>
</dbReference>
<dbReference type="EMBL" id="JAPDOD010000005">
    <property type="protein sequence ID" value="MDA0160294.1"/>
    <property type="molecule type" value="Genomic_DNA"/>
</dbReference>
<accession>A0A9X3MPJ2</accession>
<dbReference type="Pfam" id="PF07729">
    <property type="entry name" value="FCD"/>
    <property type="match status" value="1"/>
</dbReference>
<protein>
    <submittedName>
        <fullName evidence="5">FCD domain-containing protein</fullName>
    </submittedName>
</protein>
<dbReference type="SMART" id="SM00895">
    <property type="entry name" value="FCD"/>
    <property type="match status" value="1"/>
</dbReference>
<dbReference type="InterPro" id="IPR011711">
    <property type="entry name" value="GntR_C"/>
</dbReference>
<evidence type="ECO:0000256" key="1">
    <source>
        <dbReference type="ARBA" id="ARBA00023015"/>
    </source>
</evidence>
<sequence length="154" mass="16613">MLGDYLECRRLLEIEAAGLAAERATRGQLVALSEALERMTAAAVQTAGAPSAEDRFHAADIAFHRAVIRATGNSALGGMTEPVHRALAAARRPLARPELRLERSLPEHRRILAAIADGDADGARAAMRDHLLTVERYLSEYAADVTPEPRARPA</sequence>
<evidence type="ECO:0000256" key="2">
    <source>
        <dbReference type="ARBA" id="ARBA00023125"/>
    </source>
</evidence>
<keyword evidence="6" id="KW-1185">Reference proteome</keyword>
<feature type="domain" description="GntR C-terminal" evidence="4">
    <location>
        <begin position="4"/>
        <end position="133"/>
    </location>
</feature>
<evidence type="ECO:0000256" key="3">
    <source>
        <dbReference type="ARBA" id="ARBA00023163"/>
    </source>
</evidence>
<organism evidence="5 6">
    <name type="scientific">Solirubrobacter ginsenosidimutans</name>
    <dbReference type="NCBI Taxonomy" id="490573"/>
    <lineage>
        <taxon>Bacteria</taxon>
        <taxon>Bacillati</taxon>
        <taxon>Actinomycetota</taxon>
        <taxon>Thermoleophilia</taxon>
        <taxon>Solirubrobacterales</taxon>
        <taxon>Solirubrobacteraceae</taxon>
        <taxon>Solirubrobacter</taxon>
    </lineage>
</organism>
<dbReference type="Proteomes" id="UP001149140">
    <property type="component" value="Unassembled WGS sequence"/>
</dbReference>
<name>A0A9X3MPJ2_9ACTN</name>
<dbReference type="AlphaFoldDB" id="A0A9X3MPJ2"/>
<reference evidence="5" key="1">
    <citation type="submission" date="2022-10" db="EMBL/GenBank/DDBJ databases">
        <title>The WGS of Solirubrobacter ginsenosidimutans DSM 21036.</title>
        <authorList>
            <person name="Jiang Z."/>
        </authorList>
    </citation>
    <scope>NUCLEOTIDE SEQUENCE</scope>
    <source>
        <strain evidence="5">DSM 21036</strain>
    </source>
</reference>
<evidence type="ECO:0000313" key="5">
    <source>
        <dbReference type="EMBL" id="MDA0160294.1"/>
    </source>
</evidence>
<dbReference type="Gene3D" id="1.20.120.530">
    <property type="entry name" value="GntR ligand-binding domain-like"/>
    <property type="match status" value="1"/>
</dbReference>
<evidence type="ECO:0000313" key="6">
    <source>
        <dbReference type="Proteomes" id="UP001149140"/>
    </source>
</evidence>
<proteinExistence type="predicted"/>
<keyword evidence="2" id="KW-0238">DNA-binding</keyword>
<gene>
    <name evidence="5" type="ORF">OM076_08465</name>
</gene>